<dbReference type="InterPro" id="IPR011990">
    <property type="entry name" value="TPR-like_helical_dom_sf"/>
</dbReference>
<accession>A0A0C1N138</accession>
<feature type="coiled-coil region" evidence="1">
    <location>
        <begin position="321"/>
        <end position="355"/>
    </location>
</feature>
<name>A0A0C1N138_9RICK</name>
<evidence type="ECO:0000313" key="2">
    <source>
        <dbReference type="EMBL" id="KIE06066.1"/>
    </source>
</evidence>
<dbReference type="Proteomes" id="UP000031258">
    <property type="component" value="Unassembled WGS sequence"/>
</dbReference>
<dbReference type="PATRIC" id="fig|86105.3.peg.199"/>
<sequence>MVNLRLQGSMHCKTEKIIWFFDCKNDPESQFQELAKNINLAFCSNKKSDCYISYDIEKVINNVSEYLKRNDNWLLIFDNFLIESKFSGIKILEEPLTKEQNILLLSQVKEGLPNIINVGLFSTSEATQYLNKKLNDYPEEDIELLAKVMENYPLGLAKSSSFLANNQYFSVIDFKDMMEEDIETLDKISDSAIEQKTYNQSVVKYVKLYYPKLSQEAQQILIYSSLIDNYNLHKEILEKIWNSTGQTKASFLNALYEINKYGLVEFKKMDNHNTIENAEFELHDLLKISLHKYLGSEAISKNTDELLKKLNNWLPNDVSELGQLNNQYPTLLSNLERLLENAKKYKSDIKEIMHLKKHLLLLYFYRLDYRNAKVILDWFDKTLPEFNIIKNDEKLNNIIANVLLYRATYADFVTDDCLAAIEDFNKALNLIINNPDIHYDLIYTILSMLSQTEISIGELENAEKHIIAAEEIVNKYTNLPNLGLFYYVKSYIEISKGNDEKALSHANQAIKVEENLADDQFTAPSFLLKAEALNRMQQYKQAFEISNNIYIKSNQYFNEDHELQSRILTELARAELGLKNVEQADHHITQAINVMLEHIKNSDSKNSLEQSDELAAIYFVKGKIESYNNNLQKAMDWFKKTYSIYEHRYKNLKIDYISELYLNIAFVAYKQKDKYTLNQIINKHQTEFGLDHPRTKEMIKQFMNINDL</sequence>
<evidence type="ECO:0008006" key="4">
    <source>
        <dbReference type="Google" id="ProtNLM"/>
    </source>
</evidence>
<dbReference type="AlphaFoldDB" id="A0A0C1N138"/>
<evidence type="ECO:0000256" key="1">
    <source>
        <dbReference type="SAM" id="Coils"/>
    </source>
</evidence>
<dbReference type="EMBL" id="JSWE01000043">
    <property type="protein sequence ID" value="KIE06066.1"/>
    <property type="molecule type" value="Genomic_DNA"/>
</dbReference>
<proteinExistence type="predicted"/>
<dbReference type="SUPFAM" id="SSF48452">
    <property type="entry name" value="TPR-like"/>
    <property type="match status" value="1"/>
</dbReference>
<dbReference type="SUPFAM" id="SSF52540">
    <property type="entry name" value="P-loop containing nucleoside triphosphate hydrolases"/>
    <property type="match status" value="1"/>
</dbReference>
<reference evidence="2 3" key="1">
    <citation type="submission" date="2014-11" db="EMBL/GenBank/DDBJ databases">
        <title>A Rickettsiales Symbiont of Amoebae With Ancient Features.</title>
        <authorList>
            <person name="Schulz F."/>
            <person name="Martijn J."/>
            <person name="Wascher F."/>
            <person name="Kostanjsek R."/>
            <person name="Ettema T.J."/>
            <person name="Horn M."/>
        </authorList>
    </citation>
    <scope>NUCLEOTIDE SEQUENCE [LARGE SCALE GENOMIC DNA]</scope>
    <source>
        <strain evidence="2 3">UWC36</strain>
    </source>
</reference>
<comment type="caution">
    <text evidence="2">The sequence shown here is derived from an EMBL/GenBank/DDBJ whole genome shotgun (WGS) entry which is preliminary data.</text>
</comment>
<protein>
    <recommendedName>
        <fullName evidence="4">MalT-like TPR region domain-containing protein</fullName>
    </recommendedName>
</protein>
<gene>
    <name evidence="2" type="ORF">NF27_BR00040</name>
</gene>
<dbReference type="InterPro" id="IPR027417">
    <property type="entry name" value="P-loop_NTPase"/>
</dbReference>
<keyword evidence="1" id="KW-0175">Coiled coil</keyword>
<keyword evidence="3" id="KW-1185">Reference proteome</keyword>
<evidence type="ECO:0000313" key="3">
    <source>
        <dbReference type="Proteomes" id="UP000031258"/>
    </source>
</evidence>
<organism evidence="2 3">
    <name type="scientific">Candidatus Jidaibacter acanthamoebae</name>
    <dbReference type="NCBI Taxonomy" id="86105"/>
    <lineage>
        <taxon>Bacteria</taxon>
        <taxon>Pseudomonadati</taxon>
        <taxon>Pseudomonadota</taxon>
        <taxon>Alphaproteobacteria</taxon>
        <taxon>Rickettsiales</taxon>
        <taxon>Candidatus Midichloriaceae</taxon>
        <taxon>Candidatus Jidaibacter</taxon>
    </lineage>
</organism>
<dbReference type="STRING" id="86105.NF27_BR00040"/>
<dbReference type="Gene3D" id="1.25.40.10">
    <property type="entry name" value="Tetratricopeptide repeat domain"/>
    <property type="match status" value="1"/>
</dbReference>